<dbReference type="Pfam" id="PF00990">
    <property type="entry name" value="GGDEF"/>
    <property type="match status" value="1"/>
</dbReference>
<dbReference type="InterPro" id="IPR000160">
    <property type="entry name" value="GGDEF_dom"/>
</dbReference>
<evidence type="ECO:0000256" key="3">
    <source>
        <dbReference type="SAM" id="Coils"/>
    </source>
</evidence>
<feature type="domain" description="GGDEF" evidence="5">
    <location>
        <begin position="203"/>
        <end position="338"/>
    </location>
</feature>
<dbReference type="EC" id="2.7.7.65" evidence="1"/>
<dbReference type="OrthoDB" id="9813903at2"/>
<organism evidence="6 7">
    <name type="scientific">Rhodocyclus tenuis</name>
    <name type="common">Rhodospirillum tenue</name>
    <dbReference type="NCBI Taxonomy" id="1066"/>
    <lineage>
        <taxon>Bacteria</taxon>
        <taxon>Pseudomonadati</taxon>
        <taxon>Pseudomonadota</taxon>
        <taxon>Betaproteobacteria</taxon>
        <taxon>Rhodocyclales</taxon>
        <taxon>Rhodocyclaceae</taxon>
        <taxon>Rhodocyclus</taxon>
    </lineage>
</organism>
<dbReference type="PANTHER" id="PTHR45138">
    <property type="entry name" value="REGULATORY COMPONENTS OF SENSORY TRANSDUCTION SYSTEM"/>
    <property type="match status" value="1"/>
</dbReference>
<dbReference type="GO" id="GO:1902201">
    <property type="term" value="P:negative regulation of bacterial-type flagellum-dependent cell motility"/>
    <property type="evidence" value="ECO:0007669"/>
    <property type="project" value="TreeGrafter"/>
</dbReference>
<dbReference type="SMART" id="SM00267">
    <property type="entry name" value="GGDEF"/>
    <property type="match status" value="1"/>
</dbReference>
<evidence type="ECO:0000256" key="4">
    <source>
        <dbReference type="SAM" id="MobiDB-lite"/>
    </source>
</evidence>
<reference evidence="6 7" key="1">
    <citation type="submission" date="2020-08" db="EMBL/GenBank/DDBJ databases">
        <title>Genome sequencing of Purple Non-Sulfur Bacteria from various extreme environments.</title>
        <authorList>
            <person name="Mayer M."/>
        </authorList>
    </citation>
    <scope>NUCLEOTIDE SEQUENCE [LARGE SCALE GENOMIC DNA]</scope>
    <source>
        <strain evidence="6 7">2761</strain>
    </source>
</reference>
<accession>A0A840G7C3</accession>
<dbReference type="InterPro" id="IPR029787">
    <property type="entry name" value="Nucleotide_cyclase"/>
</dbReference>
<feature type="coiled-coil region" evidence="3">
    <location>
        <begin position="138"/>
        <end position="172"/>
    </location>
</feature>
<comment type="caution">
    <text evidence="6">The sequence shown here is derived from an EMBL/GenBank/DDBJ whole genome shotgun (WGS) entry which is preliminary data.</text>
</comment>
<dbReference type="NCBIfam" id="TIGR00254">
    <property type="entry name" value="GGDEF"/>
    <property type="match status" value="1"/>
</dbReference>
<dbReference type="Gene3D" id="3.30.70.270">
    <property type="match status" value="1"/>
</dbReference>
<sequence length="356" mass="38793">MKYSNESIEKSAEYLRQALPLMSRQAAALHPVSYAIWYEYVSGRNPALRASIDQLTRNGAVLDEAATTELFRKHVAELDEQLVKRVSDDFNKIMSDMNQSAEQASDHADRFGNALEQWSATQAQSPSAGDTGKLLLQTREMQQSIATMKESLEESRNEIERLRKEVSRAREDALIDSLSGLKNRRGFDKALAACLGAPDSGEQGPSLLIVDIDHFKHVNDRYGHLSGDRVIRIVAQILKENVKGRDTAARYGGEEFAILLPDTPLAGAAHLAEKIRATVEKLIIKRASSKEPLAKITVSLGVASYCAGESASDFIARADAALYAAKNQGRNRVNIAEANKDAGKEADKVAGSPAGA</sequence>
<dbReference type="GO" id="GO:0005886">
    <property type="term" value="C:plasma membrane"/>
    <property type="evidence" value="ECO:0007669"/>
    <property type="project" value="TreeGrafter"/>
</dbReference>
<evidence type="ECO:0000313" key="6">
    <source>
        <dbReference type="EMBL" id="MBB4247785.1"/>
    </source>
</evidence>
<protein>
    <recommendedName>
        <fullName evidence="1">diguanylate cyclase</fullName>
        <ecNumber evidence="1">2.7.7.65</ecNumber>
    </recommendedName>
</protein>
<dbReference type="Proteomes" id="UP000587070">
    <property type="component" value="Unassembled WGS sequence"/>
</dbReference>
<keyword evidence="7" id="KW-1185">Reference proteome</keyword>
<evidence type="ECO:0000256" key="2">
    <source>
        <dbReference type="ARBA" id="ARBA00034247"/>
    </source>
</evidence>
<feature type="compositionally biased region" description="Basic and acidic residues" evidence="4">
    <location>
        <begin position="338"/>
        <end position="348"/>
    </location>
</feature>
<dbReference type="GO" id="GO:0052621">
    <property type="term" value="F:diguanylate cyclase activity"/>
    <property type="evidence" value="ECO:0007669"/>
    <property type="project" value="UniProtKB-EC"/>
</dbReference>
<evidence type="ECO:0000259" key="5">
    <source>
        <dbReference type="PROSITE" id="PS50887"/>
    </source>
</evidence>
<evidence type="ECO:0000256" key="1">
    <source>
        <dbReference type="ARBA" id="ARBA00012528"/>
    </source>
</evidence>
<name>A0A840G7C3_RHOTE</name>
<dbReference type="GO" id="GO:0043709">
    <property type="term" value="P:cell adhesion involved in single-species biofilm formation"/>
    <property type="evidence" value="ECO:0007669"/>
    <property type="project" value="TreeGrafter"/>
</dbReference>
<dbReference type="CDD" id="cd01949">
    <property type="entry name" value="GGDEF"/>
    <property type="match status" value="1"/>
</dbReference>
<gene>
    <name evidence="6" type="ORF">GGD90_002170</name>
</gene>
<dbReference type="SUPFAM" id="SSF55073">
    <property type="entry name" value="Nucleotide cyclase"/>
    <property type="match status" value="1"/>
</dbReference>
<dbReference type="PANTHER" id="PTHR45138:SF9">
    <property type="entry name" value="DIGUANYLATE CYCLASE DGCM-RELATED"/>
    <property type="match status" value="1"/>
</dbReference>
<dbReference type="InterPro" id="IPR050469">
    <property type="entry name" value="Diguanylate_Cyclase"/>
</dbReference>
<dbReference type="InterPro" id="IPR043128">
    <property type="entry name" value="Rev_trsase/Diguanyl_cyclase"/>
</dbReference>
<dbReference type="EMBL" id="JACIGE010000007">
    <property type="protein sequence ID" value="MBB4247785.1"/>
    <property type="molecule type" value="Genomic_DNA"/>
</dbReference>
<dbReference type="PROSITE" id="PS50887">
    <property type="entry name" value="GGDEF"/>
    <property type="match status" value="1"/>
</dbReference>
<keyword evidence="3" id="KW-0175">Coiled coil</keyword>
<dbReference type="AlphaFoldDB" id="A0A840G7C3"/>
<comment type="catalytic activity">
    <reaction evidence="2">
        <text>2 GTP = 3',3'-c-di-GMP + 2 diphosphate</text>
        <dbReference type="Rhea" id="RHEA:24898"/>
        <dbReference type="ChEBI" id="CHEBI:33019"/>
        <dbReference type="ChEBI" id="CHEBI:37565"/>
        <dbReference type="ChEBI" id="CHEBI:58805"/>
        <dbReference type="EC" id="2.7.7.65"/>
    </reaction>
</comment>
<proteinExistence type="predicted"/>
<evidence type="ECO:0000313" key="7">
    <source>
        <dbReference type="Proteomes" id="UP000587070"/>
    </source>
</evidence>
<dbReference type="RefSeq" id="WP_153116747.1">
    <property type="nucleotide sequence ID" value="NZ_JACIGE010000007.1"/>
</dbReference>
<feature type="region of interest" description="Disordered" evidence="4">
    <location>
        <begin position="336"/>
        <end position="356"/>
    </location>
</feature>
<dbReference type="FunFam" id="3.30.70.270:FF:000001">
    <property type="entry name" value="Diguanylate cyclase domain protein"/>
    <property type="match status" value="1"/>
</dbReference>